<dbReference type="Gene3D" id="1.10.10.10">
    <property type="entry name" value="Winged helix-like DNA-binding domain superfamily/Winged helix DNA-binding domain"/>
    <property type="match status" value="1"/>
</dbReference>
<dbReference type="SMART" id="SM00346">
    <property type="entry name" value="HTH_ICLR"/>
    <property type="match status" value="1"/>
</dbReference>
<dbReference type="InterPro" id="IPR005471">
    <property type="entry name" value="Tscrpt_reg_IclR_N"/>
</dbReference>
<dbReference type="Pfam" id="PF01614">
    <property type="entry name" value="IclR_C"/>
    <property type="match status" value="1"/>
</dbReference>
<dbReference type="RefSeq" id="WP_340341799.1">
    <property type="nucleotide sequence ID" value="NZ_JBBKZT010000003.1"/>
</dbReference>
<evidence type="ECO:0000256" key="1">
    <source>
        <dbReference type="ARBA" id="ARBA00023015"/>
    </source>
</evidence>
<dbReference type="InterPro" id="IPR036388">
    <property type="entry name" value="WH-like_DNA-bd_sf"/>
</dbReference>
<protein>
    <submittedName>
        <fullName evidence="6">IclR family transcriptional regulator</fullName>
    </submittedName>
</protein>
<dbReference type="PANTHER" id="PTHR30136">
    <property type="entry name" value="HELIX-TURN-HELIX TRANSCRIPTIONAL REGULATOR, ICLR FAMILY"/>
    <property type="match status" value="1"/>
</dbReference>
<keyword evidence="7" id="KW-1185">Reference proteome</keyword>
<dbReference type="PANTHER" id="PTHR30136:SF39">
    <property type="entry name" value="TRANSCRIPTIONAL REGULATORY PROTEIN"/>
    <property type="match status" value="1"/>
</dbReference>
<dbReference type="Proteomes" id="UP001385892">
    <property type="component" value="Unassembled WGS sequence"/>
</dbReference>
<dbReference type="SUPFAM" id="SSF55781">
    <property type="entry name" value="GAF domain-like"/>
    <property type="match status" value="1"/>
</dbReference>
<dbReference type="InterPro" id="IPR036390">
    <property type="entry name" value="WH_DNA-bd_sf"/>
</dbReference>
<evidence type="ECO:0000256" key="2">
    <source>
        <dbReference type="ARBA" id="ARBA00023125"/>
    </source>
</evidence>
<feature type="domain" description="HTH iclR-type" evidence="4">
    <location>
        <begin position="15"/>
        <end position="78"/>
    </location>
</feature>
<organism evidence="6 7">
    <name type="scientific">Variovorax rhizosphaerae</name>
    <dbReference type="NCBI Taxonomy" id="1836200"/>
    <lineage>
        <taxon>Bacteria</taxon>
        <taxon>Pseudomonadati</taxon>
        <taxon>Pseudomonadota</taxon>
        <taxon>Betaproteobacteria</taxon>
        <taxon>Burkholderiales</taxon>
        <taxon>Comamonadaceae</taxon>
        <taxon>Variovorax</taxon>
    </lineage>
</organism>
<dbReference type="PROSITE" id="PS51077">
    <property type="entry name" value="HTH_ICLR"/>
    <property type="match status" value="1"/>
</dbReference>
<evidence type="ECO:0000256" key="3">
    <source>
        <dbReference type="ARBA" id="ARBA00023163"/>
    </source>
</evidence>
<evidence type="ECO:0000313" key="7">
    <source>
        <dbReference type="Proteomes" id="UP001385892"/>
    </source>
</evidence>
<evidence type="ECO:0000259" key="4">
    <source>
        <dbReference type="PROSITE" id="PS51077"/>
    </source>
</evidence>
<accession>A0ABU8WGM0</accession>
<dbReference type="PROSITE" id="PS51078">
    <property type="entry name" value="ICLR_ED"/>
    <property type="match status" value="1"/>
</dbReference>
<dbReference type="Pfam" id="PF09339">
    <property type="entry name" value="HTH_IclR"/>
    <property type="match status" value="1"/>
</dbReference>
<reference evidence="6 7" key="1">
    <citation type="submission" date="2024-03" db="EMBL/GenBank/DDBJ databases">
        <title>Novel species of the genus Variovorax.</title>
        <authorList>
            <person name="Liu Q."/>
            <person name="Xin Y.-H."/>
        </authorList>
    </citation>
    <scope>NUCLEOTIDE SEQUENCE [LARGE SCALE GENOMIC DNA]</scope>
    <source>
        <strain evidence="6 7">KACC 18900</strain>
    </source>
</reference>
<keyword evidence="1" id="KW-0805">Transcription regulation</keyword>
<evidence type="ECO:0000313" key="6">
    <source>
        <dbReference type="EMBL" id="MEJ8846655.1"/>
    </source>
</evidence>
<proteinExistence type="predicted"/>
<keyword evidence="2" id="KW-0238">DNA-binding</keyword>
<dbReference type="InterPro" id="IPR029016">
    <property type="entry name" value="GAF-like_dom_sf"/>
</dbReference>
<comment type="caution">
    <text evidence="6">The sequence shown here is derived from an EMBL/GenBank/DDBJ whole genome shotgun (WGS) entry which is preliminary data.</text>
</comment>
<dbReference type="Gene3D" id="3.30.450.40">
    <property type="match status" value="1"/>
</dbReference>
<dbReference type="InterPro" id="IPR050707">
    <property type="entry name" value="HTH_MetabolicPath_Reg"/>
</dbReference>
<gene>
    <name evidence="6" type="ORF">WKW82_08345</name>
</gene>
<sequence length="274" mass="30200">MKTPRKTQAPERSGTQSIERALRILRELAARGEFGWRLSDLAARCDIDKGTAHRVLTCLVRERFVQQRPADKHYFPGPMLFELSLSLPGHAAFQQACERRLARFAAQTESIAWMILRSGNEYVCAVREGELELRGLMVHVGTRRPLFTSVGGVAILQTLPSLEAEDILHDNVQQETVTRGPGRLEALRKMRERSRRHGFGVNLGDVAPGVHAFAVPVCGDNGHAVAAVCLTGLPEQLSEARIPEIRKLLTEVAEAVEGDARQLLGSVMKVASPD</sequence>
<dbReference type="EMBL" id="JBBKZT010000003">
    <property type="protein sequence ID" value="MEJ8846655.1"/>
    <property type="molecule type" value="Genomic_DNA"/>
</dbReference>
<dbReference type="SUPFAM" id="SSF46785">
    <property type="entry name" value="Winged helix' DNA-binding domain"/>
    <property type="match status" value="1"/>
</dbReference>
<dbReference type="InterPro" id="IPR014757">
    <property type="entry name" value="Tscrpt_reg_IclR_C"/>
</dbReference>
<feature type="domain" description="IclR-ED" evidence="5">
    <location>
        <begin position="79"/>
        <end position="262"/>
    </location>
</feature>
<name>A0ABU8WGM0_9BURK</name>
<keyword evidence="3" id="KW-0804">Transcription</keyword>
<evidence type="ECO:0000259" key="5">
    <source>
        <dbReference type="PROSITE" id="PS51078"/>
    </source>
</evidence>